<evidence type="ECO:0000256" key="4">
    <source>
        <dbReference type="ARBA" id="ARBA00023288"/>
    </source>
</evidence>
<accession>A0ABT0MEY1</accession>
<evidence type="ECO:0000313" key="8">
    <source>
        <dbReference type="EMBL" id="MCL1633440.1"/>
    </source>
</evidence>
<sequence length="235" mass="25143">MKASPSHLAWSLPLALLATACGPHDVQPASPTAEQPPSVPTPPAPPPPAAPTTRWRCGELLVSAAFAQERVDLGFSGRKLALPVAKSASGARYADDKGNEFWNKGEQAMLTLAGEEKRDCETTEHVSPWEDARARGVVLRAVGQEPGWWVEIGAGDAYPLHAELDYGERKIDIARSHGISSTPGFGAQMEDGTNVILRTKQEACSDAMSGERFETSAELTVGDKTYKGCGAYLDR</sequence>
<feature type="region of interest" description="Disordered" evidence="5">
    <location>
        <begin position="23"/>
        <end position="53"/>
    </location>
</feature>
<comment type="caution">
    <text evidence="8">The sequence shown here is derived from an EMBL/GenBank/DDBJ whole genome shotgun (WGS) entry which is preliminary data.</text>
</comment>
<keyword evidence="2" id="KW-0472">Membrane</keyword>
<dbReference type="InterPro" id="IPR036328">
    <property type="entry name" value="MliC_sf"/>
</dbReference>
<dbReference type="Pfam" id="PF09864">
    <property type="entry name" value="MliC"/>
    <property type="match status" value="1"/>
</dbReference>
<dbReference type="SUPFAM" id="SSF141488">
    <property type="entry name" value="YdhA-like"/>
    <property type="match status" value="1"/>
</dbReference>
<feature type="chain" id="PRO_5045798460" evidence="6">
    <location>
        <begin position="21"/>
        <end position="235"/>
    </location>
</feature>
<feature type="domain" description="C-type lysozyme inhibitor" evidence="7">
    <location>
        <begin position="55"/>
        <end position="116"/>
    </location>
</feature>
<keyword evidence="4" id="KW-0449">Lipoprotein</keyword>
<proteinExistence type="predicted"/>
<evidence type="ECO:0000256" key="3">
    <source>
        <dbReference type="ARBA" id="ARBA00023139"/>
    </source>
</evidence>
<protein>
    <submittedName>
        <fullName evidence="8">MliC family protein</fullName>
    </submittedName>
</protein>
<feature type="compositionally biased region" description="Pro residues" evidence="5">
    <location>
        <begin position="37"/>
        <end position="50"/>
    </location>
</feature>
<evidence type="ECO:0000259" key="7">
    <source>
        <dbReference type="Pfam" id="PF09864"/>
    </source>
</evidence>
<keyword evidence="3" id="KW-0564">Palmitate</keyword>
<organism evidence="8 9">
    <name type="scientific">Luteimonas galliterrae</name>
    <dbReference type="NCBI Taxonomy" id="2940486"/>
    <lineage>
        <taxon>Bacteria</taxon>
        <taxon>Pseudomonadati</taxon>
        <taxon>Pseudomonadota</taxon>
        <taxon>Gammaproteobacteria</taxon>
        <taxon>Lysobacterales</taxon>
        <taxon>Lysobacteraceae</taxon>
        <taxon>Luteimonas</taxon>
    </lineage>
</organism>
<reference evidence="8 9" key="1">
    <citation type="submission" date="2022-05" db="EMBL/GenBank/DDBJ databases">
        <title>Luteimonas sp. SX5, whole genome shotgun sequencing project.</title>
        <authorList>
            <person name="Zhao G."/>
            <person name="Shen L."/>
        </authorList>
    </citation>
    <scope>NUCLEOTIDE SEQUENCE [LARGE SCALE GENOMIC DNA]</scope>
    <source>
        <strain evidence="8 9">SX5</strain>
    </source>
</reference>
<evidence type="ECO:0000256" key="1">
    <source>
        <dbReference type="ARBA" id="ARBA00022729"/>
    </source>
</evidence>
<dbReference type="InterPro" id="IPR018660">
    <property type="entry name" value="MliC"/>
</dbReference>
<gene>
    <name evidence="8" type="ORF">M2650_02095</name>
</gene>
<evidence type="ECO:0000256" key="5">
    <source>
        <dbReference type="SAM" id="MobiDB-lite"/>
    </source>
</evidence>
<evidence type="ECO:0000256" key="6">
    <source>
        <dbReference type="SAM" id="SignalP"/>
    </source>
</evidence>
<keyword evidence="9" id="KW-1185">Reference proteome</keyword>
<dbReference type="Proteomes" id="UP001431217">
    <property type="component" value="Unassembled WGS sequence"/>
</dbReference>
<dbReference type="Gene3D" id="2.40.128.200">
    <property type="match status" value="1"/>
</dbReference>
<evidence type="ECO:0000256" key="2">
    <source>
        <dbReference type="ARBA" id="ARBA00023136"/>
    </source>
</evidence>
<evidence type="ECO:0000313" key="9">
    <source>
        <dbReference type="Proteomes" id="UP001431217"/>
    </source>
</evidence>
<name>A0ABT0MEY1_9GAMM</name>
<dbReference type="EMBL" id="JAMBEP010000001">
    <property type="protein sequence ID" value="MCL1633440.1"/>
    <property type="molecule type" value="Genomic_DNA"/>
</dbReference>
<dbReference type="PROSITE" id="PS51257">
    <property type="entry name" value="PROKAR_LIPOPROTEIN"/>
    <property type="match status" value="1"/>
</dbReference>
<dbReference type="RefSeq" id="WP_249470565.1">
    <property type="nucleotide sequence ID" value="NZ_JAMBEP010000001.1"/>
</dbReference>
<keyword evidence="1 6" id="KW-0732">Signal</keyword>
<feature type="signal peptide" evidence="6">
    <location>
        <begin position="1"/>
        <end position="20"/>
    </location>
</feature>